<sequence>MVGGGKWWCFGNRSFGDDVADLDPIVLVSGVGGTILNSKPKSWFGITTRVWVRILLADLEFRNRLWSLYNPQTGYTEALDDSSDIVVPQDDYGLYAIDILDPSFWIKCLHVTDVYHFHDMIDMLVDNGYKKGTTLFGYGYDFRQSNRIDKLMDGLKEKLETAYKASGGRKVNLISHSMGGLLVSCFISLNSDVFAKYVNKWIAIATPFQGAPGCINDSLLTGLQFVEGLESYFFVSRSSMHQLLVECPSIYEMLPNPEFKWKKQPEIIVWKKDPKNEEDAVKMETYGKSGCVGLFTEALKNNEIEYNKKTIPLPFNQDIYNWAATTRKMLNSVQLPEGIDFYNIYGTSLETPFDVCYGSETDPINDLSEICHTLPEYSFVDGDGTVPVESAMADGFKAIERVGIPGAHRALLRDELVFKCIRRWLGIQEPSISRRKTSKIVSVGSP</sequence>
<dbReference type="Proteomes" id="UP001229421">
    <property type="component" value="Unassembled WGS sequence"/>
</dbReference>
<dbReference type="InterPro" id="IPR003386">
    <property type="entry name" value="LACT/PDAT_acylTrfase"/>
</dbReference>
<dbReference type="Gene3D" id="3.40.50.1820">
    <property type="entry name" value="alpha/beta hydrolase"/>
    <property type="match status" value="1"/>
</dbReference>
<dbReference type="AlphaFoldDB" id="A0AAD8KQ43"/>
<organism evidence="1 2">
    <name type="scientific">Tagetes erecta</name>
    <name type="common">African marigold</name>
    <dbReference type="NCBI Taxonomy" id="13708"/>
    <lineage>
        <taxon>Eukaryota</taxon>
        <taxon>Viridiplantae</taxon>
        <taxon>Streptophyta</taxon>
        <taxon>Embryophyta</taxon>
        <taxon>Tracheophyta</taxon>
        <taxon>Spermatophyta</taxon>
        <taxon>Magnoliopsida</taxon>
        <taxon>eudicotyledons</taxon>
        <taxon>Gunneridae</taxon>
        <taxon>Pentapetalae</taxon>
        <taxon>asterids</taxon>
        <taxon>campanulids</taxon>
        <taxon>Asterales</taxon>
        <taxon>Asteraceae</taxon>
        <taxon>Asteroideae</taxon>
        <taxon>Heliantheae alliance</taxon>
        <taxon>Tageteae</taxon>
        <taxon>Tagetes</taxon>
    </lineage>
</organism>
<dbReference type="InterPro" id="IPR029058">
    <property type="entry name" value="AB_hydrolase_fold"/>
</dbReference>
<dbReference type="PANTHER" id="PTHR11440">
    <property type="entry name" value="LECITHIN-CHOLESTEROL ACYLTRANSFERASE-RELATED"/>
    <property type="match status" value="1"/>
</dbReference>
<reference evidence="1" key="1">
    <citation type="journal article" date="2023" name="bioRxiv">
        <title>Improved chromosome-level genome assembly for marigold (Tagetes erecta).</title>
        <authorList>
            <person name="Jiang F."/>
            <person name="Yuan L."/>
            <person name="Wang S."/>
            <person name="Wang H."/>
            <person name="Xu D."/>
            <person name="Wang A."/>
            <person name="Fan W."/>
        </authorList>
    </citation>
    <scope>NUCLEOTIDE SEQUENCE</scope>
    <source>
        <strain evidence="1">WSJ</strain>
        <tissue evidence="1">Leaf</tissue>
    </source>
</reference>
<keyword evidence="2" id="KW-1185">Reference proteome</keyword>
<dbReference type="SUPFAM" id="SSF53474">
    <property type="entry name" value="alpha/beta-Hydrolases"/>
    <property type="match status" value="1"/>
</dbReference>
<accession>A0AAD8KQ43</accession>
<gene>
    <name evidence="1" type="ORF">QVD17_15963</name>
</gene>
<dbReference type="EMBL" id="JAUHHV010000004">
    <property type="protein sequence ID" value="KAK1427280.1"/>
    <property type="molecule type" value="Genomic_DNA"/>
</dbReference>
<protein>
    <submittedName>
        <fullName evidence="1">Uncharacterized protein</fullName>
    </submittedName>
</protein>
<comment type="caution">
    <text evidence="1">The sequence shown here is derived from an EMBL/GenBank/DDBJ whole genome shotgun (WGS) entry which is preliminary data.</text>
</comment>
<dbReference type="Pfam" id="PF02450">
    <property type="entry name" value="LCAT"/>
    <property type="match status" value="1"/>
</dbReference>
<name>A0AAD8KQ43_TARER</name>
<evidence type="ECO:0000313" key="2">
    <source>
        <dbReference type="Proteomes" id="UP001229421"/>
    </source>
</evidence>
<dbReference type="GO" id="GO:0006629">
    <property type="term" value="P:lipid metabolic process"/>
    <property type="evidence" value="ECO:0007669"/>
    <property type="project" value="InterPro"/>
</dbReference>
<proteinExistence type="predicted"/>
<evidence type="ECO:0000313" key="1">
    <source>
        <dbReference type="EMBL" id="KAK1427280.1"/>
    </source>
</evidence>
<dbReference type="GO" id="GO:0008374">
    <property type="term" value="F:O-acyltransferase activity"/>
    <property type="evidence" value="ECO:0007669"/>
    <property type="project" value="InterPro"/>
</dbReference>